<dbReference type="AlphaFoldDB" id="A0A5B8C9W8"/>
<reference evidence="2 3" key="1">
    <citation type="submission" date="2019-05" db="EMBL/GenBank/DDBJ databases">
        <title>Georgenia *** sp. nov., and Georgenia *** sp. nov., isolated from the intestinal contents of plateau pika (Ochotona curzoniae) in the Qinghai-Tibet plateau of China.</title>
        <authorList>
            <person name="Tian Z."/>
        </authorList>
    </citation>
    <scope>NUCLEOTIDE SEQUENCE [LARGE SCALE GENOMIC DNA]</scope>
    <source>
        <strain evidence="2 3">Z443</strain>
    </source>
</reference>
<dbReference type="EMBL" id="CP040915">
    <property type="protein sequence ID" value="QDC24856.1"/>
    <property type="molecule type" value="Genomic_DNA"/>
</dbReference>
<name>A0A5B8C9W8_9MICO</name>
<sequence>MCISLARKFSGAWSAAAGCGGQKWAHHPRHPPGPTRRPSVVFQTRGERWCDPRQPGAPWACTTHVCRVRHARPYIMTEPQECR</sequence>
<protein>
    <submittedName>
        <fullName evidence="2">Uncharacterized protein</fullName>
    </submittedName>
</protein>
<dbReference type="KEGG" id="gyu:FE374_09740"/>
<evidence type="ECO:0000256" key="1">
    <source>
        <dbReference type="SAM" id="MobiDB-lite"/>
    </source>
</evidence>
<evidence type="ECO:0000313" key="2">
    <source>
        <dbReference type="EMBL" id="QDC24856.1"/>
    </source>
</evidence>
<evidence type="ECO:0000313" key="3">
    <source>
        <dbReference type="Proteomes" id="UP000314616"/>
    </source>
</evidence>
<dbReference type="Proteomes" id="UP000314616">
    <property type="component" value="Chromosome"/>
</dbReference>
<gene>
    <name evidence="2" type="ORF">FE374_09740</name>
</gene>
<proteinExistence type="predicted"/>
<organism evidence="2 3">
    <name type="scientific">Georgenia yuyongxinii</name>
    <dbReference type="NCBI Taxonomy" id="2589797"/>
    <lineage>
        <taxon>Bacteria</taxon>
        <taxon>Bacillati</taxon>
        <taxon>Actinomycetota</taxon>
        <taxon>Actinomycetes</taxon>
        <taxon>Micrococcales</taxon>
        <taxon>Bogoriellaceae</taxon>
        <taxon>Georgenia</taxon>
    </lineage>
</organism>
<feature type="region of interest" description="Disordered" evidence="1">
    <location>
        <begin position="18"/>
        <end position="38"/>
    </location>
</feature>
<accession>A0A5B8C9W8</accession>
<dbReference type="PROSITE" id="PS51257">
    <property type="entry name" value="PROKAR_LIPOPROTEIN"/>
    <property type="match status" value="1"/>
</dbReference>